<dbReference type="PANTHER" id="PTHR45138:SF9">
    <property type="entry name" value="DIGUANYLATE CYCLASE DGCM-RELATED"/>
    <property type="match status" value="1"/>
</dbReference>
<dbReference type="GO" id="GO:0043709">
    <property type="term" value="P:cell adhesion involved in single-species biofilm formation"/>
    <property type="evidence" value="ECO:0007669"/>
    <property type="project" value="TreeGrafter"/>
</dbReference>
<dbReference type="OrthoDB" id="9812260at2"/>
<dbReference type="InterPro" id="IPR029787">
    <property type="entry name" value="Nucleotide_cyclase"/>
</dbReference>
<accession>A0A418XN09</accession>
<dbReference type="SMART" id="SM00267">
    <property type="entry name" value="GGDEF"/>
    <property type="match status" value="1"/>
</dbReference>
<evidence type="ECO:0000259" key="5">
    <source>
        <dbReference type="PROSITE" id="PS50887"/>
    </source>
</evidence>
<evidence type="ECO:0000256" key="3">
    <source>
        <dbReference type="ARBA" id="ARBA00012528"/>
    </source>
</evidence>
<dbReference type="RefSeq" id="WP_119954387.1">
    <property type="nucleotide sequence ID" value="NZ_QYUR01000002.1"/>
</dbReference>
<comment type="subcellular location">
    <subcellularLocation>
        <location evidence="2">Cell inner membrane</location>
    </subcellularLocation>
</comment>
<sequence>MVPPSKTNTIDFDAAKLQRLGFSSNRTHSLRPVSLAQLRQQLNLQLQTSLEVERILSLFFREVQRLVPLDALAYQQPASDLRLELGERANHSAGYRLSHEGEYLGELVFRRNQRFTEEELGQLESLLASLLFPLRNALLYRAAVRCALRDPLTDTGNRIAMDQALHREVDLARRNLQPLSLLMLDVDHFKRINDSYGHSAGDEVLRALATTLKAQLRNIDMIFRYGGEEFLILLSNTGREAAAMIGERLRHAVQELQCLAQGQAIELSASLGCANLLPGESVDSLLRRADSALYIAKRDGRNRLTMAG</sequence>
<evidence type="ECO:0000256" key="1">
    <source>
        <dbReference type="ARBA" id="ARBA00001946"/>
    </source>
</evidence>
<reference evidence="6 7" key="1">
    <citation type="submission" date="2018-09" db="EMBL/GenBank/DDBJ databases">
        <authorList>
            <person name="Zhu H."/>
        </authorList>
    </citation>
    <scope>NUCLEOTIDE SEQUENCE [LARGE SCALE GENOMIC DNA]</scope>
    <source>
        <strain evidence="6 7">K1S02-6</strain>
    </source>
</reference>
<comment type="catalytic activity">
    <reaction evidence="4">
        <text>2 GTP = 3',3'-c-di-GMP + 2 diphosphate</text>
        <dbReference type="Rhea" id="RHEA:24898"/>
        <dbReference type="ChEBI" id="CHEBI:33019"/>
        <dbReference type="ChEBI" id="CHEBI:37565"/>
        <dbReference type="ChEBI" id="CHEBI:58805"/>
        <dbReference type="EC" id="2.7.7.65"/>
    </reaction>
</comment>
<dbReference type="InterPro" id="IPR050469">
    <property type="entry name" value="Diguanylate_Cyclase"/>
</dbReference>
<dbReference type="Gene3D" id="3.30.70.270">
    <property type="match status" value="1"/>
</dbReference>
<protein>
    <recommendedName>
        <fullName evidence="3">diguanylate cyclase</fullName>
        <ecNumber evidence="3">2.7.7.65</ecNumber>
    </recommendedName>
</protein>
<evidence type="ECO:0000313" key="6">
    <source>
        <dbReference type="EMBL" id="RJG13837.1"/>
    </source>
</evidence>
<evidence type="ECO:0000256" key="4">
    <source>
        <dbReference type="ARBA" id="ARBA00034247"/>
    </source>
</evidence>
<dbReference type="SUPFAM" id="SSF55073">
    <property type="entry name" value="Nucleotide cyclase"/>
    <property type="match status" value="1"/>
</dbReference>
<dbReference type="Pfam" id="PF00990">
    <property type="entry name" value="GGDEF"/>
    <property type="match status" value="1"/>
</dbReference>
<dbReference type="EMBL" id="QYUR01000002">
    <property type="protein sequence ID" value="RJG13837.1"/>
    <property type="molecule type" value="Genomic_DNA"/>
</dbReference>
<dbReference type="InterPro" id="IPR000160">
    <property type="entry name" value="GGDEF_dom"/>
</dbReference>
<dbReference type="FunFam" id="3.30.70.270:FF:000001">
    <property type="entry name" value="Diguanylate cyclase domain protein"/>
    <property type="match status" value="1"/>
</dbReference>
<evidence type="ECO:0000256" key="2">
    <source>
        <dbReference type="ARBA" id="ARBA00004533"/>
    </source>
</evidence>
<dbReference type="NCBIfam" id="TIGR00254">
    <property type="entry name" value="GGDEF"/>
    <property type="match status" value="1"/>
</dbReference>
<dbReference type="EC" id="2.7.7.65" evidence="3"/>
<gene>
    <name evidence="6" type="ORF">D3879_11595</name>
</gene>
<dbReference type="Proteomes" id="UP000284021">
    <property type="component" value="Unassembled WGS sequence"/>
</dbReference>
<keyword evidence="7" id="KW-1185">Reference proteome</keyword>
<proteinExistence type="predicted"/>
<dbReference type="GO" id="GO:0052621">
    <property type="term" value="F:diguanylate cyclase activity"/>
    <property type="evidence" value="ECO:0007669"/>
    <property type="project" value="UniProtKB-EC"/>
</dbReference>
<evidence type="ECO:0000313" key="7">
    <source>
        <dbReference type="Proteomes" id="UP000284021"/>
    </source>
</evidence>
<comment type="caution">
    <text evidence="6">The sequence shown here is derived from an EMBL/GenBank/DDBJ whole genome shotgun (WGS) entry which is preliminary data.</text>
</comment>
<dbReference type="InterPro" id="IPR043128">
    <property type="entry name" value="Rev_trsase/Diguanyl_cyclase"/>
</dbReference>
<comment type="cofactor">
    <cofactor evidence="1">
        <name>Mg(2+)</name>
        <dbReference type="ChEBI" id="CHEBI:18420"/>
    </cofactor>
</comment>
<dbReference type="PANTHER" id="PTHR45138">
    <property type="entry name" value="REGULATORY COMPONENTS OF SENSORY TRANSDUCTION SYSTEM"/>
    <property type="match status" value="1"/>
</dbReference>
<name>A0A418XN09_9PSED</name>
<dbReference type="PROSITE" id="PS50887">
    <property type="entry name" value="GGDEF"/>
    <property type="match status" value="1"/>
</dbReference>
<dbReference type="GO" id="GO:0005886">
    <property type="term" value="C:plasma membrane"/>
    <property type="evidence" value="ECO:0007669"/>
    <property type="project" value="UniProtKB-SubCell"/>
</dbReference>
<dbReference type="AlphaFoldDB" id="A0A418XN09"/>
<feature type="domain" description="GGDEF" evidence="5">
    <location>
        <begin position="177"/>
        <end position="308"/>
    </location>
</feature>
<organism evidence="6 7">
    <name type="scientific">Pseudomonas cavernicola</name>
    <dbReference type="NCBI Taxonomy" id="2320866"/>
    <lineage>
        <taxon>Bacteria</taxon>
        <taxon>Pseudomonadati</taxon>
        <taxon>Pseudomonadota</taxon>
        <taxon>Gammaproteobacteria</taxon>
        <taxon>Pseudomonadales</taxon>
        <taxon>Pseudomonadaceae</taxon>
        <taxon>Pseudomonas</taxon>
    </lineage>
</organism>
<dbReference type="GO" id="GO:1902201">
    <property type="term" value="P:negative regulation of bacterial-type flagellum-dependent cell motility"/>
    <property type="evidence" value="ECO:0007669"/>
    <property type="project" value="TreeGrafter"/>
</dbReference>
<dbReference type="CDD" id="cd01949">
    <property type="entry name" value="GGDEF"/>
    <property type="match status" value="1"/>
</dbReference>